<evidence type="ECO:0000256" key="10">
    <source>
        <dbReference type="ARBA" id="ARBA00022679"/>
    </source>
</evidence>
<evidence type="ECO:0000256" key="15">
    <source>
        <dbReference type="SAM" id="MobiDB-lite"/>
    </source>
</evidence>
<evidence type="ECO:0000256" key="6">
    <source>
        <dbReference type="ARBA" id="ARBA00007434"/>
    </source>
</evidence>
<dbReference type="CDD" id="cd04452">
    <property type="entry name" value="S1_IF2_alpha"/>
    <property type="match status" value="1"/>
</dbReference>
<dbReference type="GO" id="GO:0003723">
    <property type="term" value="F:RNA binding"/>
    <property type="evidence" value="ECO:0007669"/>
    <property type="project" value="InterPro"/>
</dbReference>
<dbReference type="Gene3D" id="2.40.50.140">
    <property type="entry name" value="Nucleic acid-binding proteins"/>
    <property type="match status" value="1"/>
</dbReference>
<gene>
    <name evidence="18" type="primary">UFD2</name>
    <name evidence="18" type="ORF">MEQU1_001353</name>
</gene>
<feature type="coiled-coil region" evidence="14">
    <location>
        <begin position="494"/>
        <end position="558"/>
    </location>
</feature>
<comment type="subcellular location">
    <subcellularLocation>
        <location evidence="3">Cytoplasm</location>
    </subcellularLocation>
    <subcellularLocation>
        <location evidence="2">Nucleus</location>
    </subcellularLocation>
</comment>
<dbReference type="SUPFAM" id="SSF110993">
    <property type="entry name" value="eIF-2-alpha, C-terminal domain"/>
    <property type="match status" value="1"/>
</dbReference>
<dbReference type="EC" id="2.3.2.27" evidence="7"/>
<dbReference type="GO" id="GO:0006511">
    <property type="term" value="P:ubiquitin-dependent protein catabolic process"/>
    <property type="evidence" value="ECO:0007669"/>
    <property type="project" value="InterPro"/>
</dbReference>
<evidence type="ECO:0000259" key="16">
    <source>
        <dbReference type="PROSITE" id="PS50126"/>
    </source>
</evidence>
<sequence length="1328" mass="148517">MDDEAATMAWEQVCLTEIFQAHVQAASPAMPSSSPTVFLADLAEELASESGAPPVLRISVADRVLIARLSNESASETSWDFLIGAWVRCVRAEKAVKASPSTYPPSAPGALQHVRGLIVSYTGLVIEMPDMFPRHTKHDEMLGPQALVPTLLHLAVTSGDDAITPSMYDWAAPPPSLAHDFVADLVARFSQDDALDGLLGAALHALTQRILAPRKATGAPESGSSATSDGHATPHLSPDQDVYSVLAQMLQLPTSRSAPKQEGMTLTQLDWQPIALAVAAAFNNKALAAAVPSFASFAPHNSTAASLEHESLLGPLLRLSCFPDSFPSVARDSFADAKTRSPVELESTIQSLRLSLGVVQKGNYDMFNQLVRAGAEPREHVLALWGQVCQLNAKRGAMQVSSREVASDGFMINVYDLLLRFAGPFAEPTCAKIDRIDAQYLRYQRRWDTSTLTRLLASEAEAQAWMQAAVPPVAPPNFITEVFFLTTRLTTLALGKVLRKIEQREKEKDRLRQRVNELEEDRAQWAHTPQSAHLDAMIARARAQMDKLHSEMMASQVQLLEPSFLDRVLTFVGFMMTWLVRVVDPRGAHPHTCVSLPLPNEVPELIRMLPEHMLEDVCDVVLFYARRKPDVIEVPVLQSIASFSTVFLSSGWYIRNPFVKAKLAEMLSYLLMPYGPQPGVLSDTINTLPLALAHLVPALMTFWIEAESTGSHTQFYDKFNIRFHLAQVFKAIWDTPEHKRQLHGEARERQSGFVVFINRLMNDVTFLLEDALDKLTELHTKQAEMQQPRWMERPVEERHEAEGLVRSLQGQIRSDLALGHEFLRLLILFTKETSASFMMPEIVERLAAMLDYNLDVLVGPRCQELKVQDPKKVGFDPKSLLREILSVYLNLAPHREFVVAIARDGRSYRREIFSKAASIAQRHMLKSPADIDTLADLVERVEQAKQEDADEEEDLGEVPDDYLDPLLATLMRDPVRLPSSRAVVDRSTIKAHLLSDGTDPFNRMPLKLEDVQPDDALRAEIEAWVPATTTMRFYEKPLPDTDEIVMCQVRQIAEMGAYVKLLEYDNAEGMILLSELSRRRIRSIQKLIRVGRNEVVVVLRVDKEKGYIDLSKRRVSPEDVVKCEERYSKSRAVNSIVSHVAHKLDRPVEELYEKIVWPLDRTYGHSYDAFKLAVTEAPKVFEGIEIDEVVRKELEANIARRLTPQPVKIRADVEVSCFGYEGIDAVKEALRAGEALSTETIPIKIKLVAPPLYVLVTHSTDKTGGIALMEQALEKITETIEKSEGKVTIKMKPKAVSAVEDEELAQLMARVERENTEVQGDDDSEEDE</sequence>
<dbReference type="GO" id="GO:0000151">
    <property type="term" value="C:ubiquitin ligase complex"/>
    <property type="evidence" value="ECO:0007669"/>
    <property type="project" value="InterPro"/>
</dbReference>
<dbReference type="InterPro" id="IPR003613">
    <property type="entry name" value="Ubox_domain"/>
</dbReference>
<protein>
    <recommendedName>
        <fullName evidence="7">RING-type E3 ubiquitin transferase</fullName>
        <ecNumber evidence="7">2.3.2.27</ecNumber>
    </recommendedName>
</protein>
<evidence type="ECO:0000256" key="2">
    <source>
        <dbReference type="ARBA" id="ARBA00004123"/>
    </source>
</evidence>
<accession>A0AAF0EBV9</accession>
<evidence type="ECO:0000313" key="18">
    <source>
        <dbReference type="EMBL" id="WFD22678.1"/>
    </source>
</evidence>
<dbReference type="Gene3D" id="3.30.70.1130">
    <property type="entry name" value="EIF_2_alpha"/>
    <property type="match status" value="1"/>
</dbReference>
<dbReference type="EMBL" id="CP119901">
    <property type="protein sequence ID" value="WFD22678.1"/>
    <property type="molecule type" value="Genomic_DNA"/>
</dbReference>
<dbReference type="Gene3D" id="3.30.40.10">
    <property type="entry name" value="Zinc/RING finger domain, C3HC4 (zinc finger)"/>
    <property type="match status" value="1"/>
</dbReference>
<dbReference type="GO" id="GO:0036503">
    <property type="term" value="P:ERAD pathway"/>
    <property type="evidence" value="ECO:0007669"/>
    <property type="project" value="InterPro"/>
</dbReference>
<keyword evidence="19" id="KW-1185">Reference proteome</keyword>
<keyword evidence="8" id="KW-0963">Cytoplasm</keyword>
<keyword evidence="18" id="KW-0012">Acyltransferase</keyword>
<keyword evidence="12" id="KW-0648">Protein biosynthesis</keyword>
<dbReference type="InterPro" id="IPR045132">
    <property type="entry name" value="UBE4"/>
</dbReference>
<dbReference type="PROSITE" id="PS50126">
    <property type="entry name" value="S1"/>
    <property type="match status" value="1"/>
</dbReference>
<dbReference type="SUPFAM" id="SSF57850">
    <property type="entry name" value="RING/U-box"/>
    <property type="match status" value="1"/>
</dbReference>
<evidence type="ECO:0000256" key="14">
    <source>
        <dbReference type="SAM" id="Coils"/>
    </source>
</evidence>
<dbReference type="InterPro" id="IPR024055">
    <property type="entry name" value="TIF2_asu_C"/>
</dbReference>
<evidence type="ECO:0000256" key="8">
    <source>
        <dbReference type="ARBA" id="ARBA00022490"/>
    </source>
</evidence>
<proteinExistence type="inferred from homology"/>
<dbReference type="FunFam" id="3.30.70.1130:FF:000001">
    <property type="entry name" value="Eukaryotic translation initiation factor 2 subunit 1"/>
    <property type="match status" value="1"/>
</dbReference>
<evidence type="ECO:0000256" key="5">
    <source>
        <dbReference type="ARBA" id="ARBA00007223"/>
    </source>
</evidence>
<dbReference type="InterPro" id="IPR013083">
    <property type="entry name" value="Znf_RING/FYVE/PHD"/>
</dbReference>
<dbReference type="GO" id="GO:0000209">
    <property type="term" value="P:protein polyubiquitination"/>
    <property type="evidence" value="ECO:0007669"/>
    <property type="project" value="TreeGrafter"/>
</dbReference>
<dbReference type="InterPro" id="IPR011488">
    <property type="entry name" value="TIF_2_asu"/>
</dbReference>
<dbReference type="Pfam" id="PF10408">
    <property type="entry name" value="Ufd2P_core"/>
    <property type="match status" value="1"/>
</dbReference>
<reference evidence="18" key="1">
    <citation type="submission" date="2023-03" db="EMBL/GenBank/DDBJ databases">
        <title>Mating type loci evolution in Malassezia.</title>
        <authorList>
            <person name="Coelho M.A."/>
        </authorList>
    </citation>
    <scope>NUCLEOTIDE SEQUENCE</scope>
    <source>
        <strain evidence="18">CBS 12830</strain>
    </source>
</reference>
<keyword evidence="10 18" id="KW-0808">Transferase</keyword>
<dbReference type="SUPFAM" id="SSF116742">
    <property type="entry name" value="eIF2alpha middle domain-like"/>
    <property type="match status" value="1"/>
</dbReference>
<evidence type="ECO:0000256" key="11">
    <source>
        <dbReference type="ARBA" id="ARBA00022786"/>
    </source>
</evidence>
<dbReference type="GO" id="GO:0003743">
    <property type="term" value="F:translation initiation factor activity"/>
    <property type="evidence" value="ECO:0007669"/>
    <property type="project" value="UniProtKB-KW"/>
</dbReference>
<dbReference type="PROSITE" id="PS51698">
    <property type="entry name" value="U_BOX"/>
    <property type="match status" value="1"/>
</dbReference>
<keyword evidence="11" id="KW-0833">Ubl conjugation pathway</keyword>
<evidence type="ECO:0000256" key="12">
    <source>
        <dbReference type="ARBA" id="ARBA00022917"/>
    </source>
</evidence>
<comment type="similarity">
    <text evidence="5">Belongs to the eIF-2-alpha family.</text>
</comment>
<dbReference type="InterPro" id="IPR024054">
    <property type="entry name" value="TIF2_asu_middle_sf"/>
</dbReference>
<keyword evidence="14" id="KW-0175">Coiled coil</keyword>
<dbReference type="SMART" id="SM00504">
    <property type="entry name" value="Ubox"/>
    <property type="match status" value="1"/>
</dbReference>
<evidence type="ECO:0000313" key="19">
    <source>
        <dbReference type="Proteomes" id="UP001214415"/>
    </source>
</evidence>
<keyword evidence="9" id="KW-0396">Initiation factor</keyword>
<dbReference type="GO" id="GO:0005634">
    <property type="term" value="C:nucleus"/>
    <property type="evidence" value="ECO:0007669"/>
    <property type="project" value="UniProtKB-SubCell"/>
</dbReference>
<dbReference type="PANTHER" id="PTHR13931">
    <property type="entry name" value="UBIQUITINATION FACTOR E4"/>
    <property type="match status" value="1"/>
</dbReference>
<feature type="domain" description="S1 motif" evidence="16">
    <location>
        <begin position="1042"/>
        <end position="1113"/>
    </location>
</feature>
<dbReference type="FunFam" id="3.30.40.10:FF:000055">
    <property type="entry name" value="Ubiquitin conjugation factor e4 a"/>
    <property type="match status" value="1"/>
</dbReference>
<evidence type="ECO:0000259" key="17">
    <source>
        <dbReference type="PROSITE" id="PS51698"/>
    </source>
</evidence>
<dbReference type="InterPro" id="IPR003029">
    <property type="entry name" value="S1_domain"/>
</dbReference>
<organism evidence="18 19">
    <name type="scientific">Malassezia equina</name>
    <dbReference type="NCBI Taxonomy" id="1381935"/>
    <lineage>
        <taxon>Eukaryota</taxon>
        <taxon>Fungi</taxon>
        <taxon>Dikarya</taxon>
        <taxon>Basidiomycota</taxon>
        <taxon>Ustilaginomycotina</taxon>
        <taxon>Malasseziomycetes</taxon>
        <taxon>Malasseziales</taxon>
        <taxon>Malasseziaceae</taxon>
        <taxon>Malassezia</taxon>
    </lineage>
</organism>
<evidence type="ECO:0000256" key="1">
    <source>
        <dbReference type="ARBA" id="ARBA00000900"/>
    </source>
</evidence>
<dbReference type="InterPro" id="IPR044126">
    <property type="entry name" value="S1_IF2_alpha"/>
</dbReference>
<evidence type="ECO:0000256" key="9">
    <source>
        <dbReference type="ARBA" id="ARBA00022540"/>
    </source>
</evidence>
<dbReference type="Pfam" id="PF07541">
    <property type="entry name" value="EIF_2_alpha"/>
    <property type="match status" value="1"/>
</dbReference>
<dbReference type="InterPro" id="IPR012340">
    <property type="entry name" value="NA-bd_OB-fold"/>
</dbReference>
<evidence type="ECO:0000256" key="4">
    <source>
        <dbReference type="ARBA" id="ARBA00004906"/>
    </source>
</evidence>
<evidence type="ECO:0000256" key="7">
    <source>
        <dbReference type="ARBA" id="ARBA00012483"/>
    </source>
</evidence>
<comment type="catalytic activity">
    <reaction evidence="1">
        <text>S-ubiquitinyl-[E2 ubiquitin-conjugating enzyme]-L-cysteine + [acceptor protein]-L-lysine = [E2 ubiquitin-conjugating enzyme]-L-cysteine + N(6)-ubiquitinyl-[acceptor protein]-L-lysine.</text>
        <dbReference type="EC" id="2.3.2.27"/>
    </reaction>
</comment>
<evidence type="ECO:0000256" key="3">
    <source>
        <dbReference type="ARBA" id="ARBA00004496"/>
    </source>
</evidence>
<dbReference type="Gene3D" id="1.10.150.190">
    <property type="entry name" value="Translation initiation factor 2, subunit 1, domain 2"/>
    <property type="match status" value="1"/>
</dbReference>
<dbReference type="PANTHER" id="PTHR13931:SF2">
    <property type="entry name" value="UBIQUITIN CONJUGATION FACTOR E4 B"/>
    <property type="match status" value="1"/>
</dbReference>
<dbReference type="GO" id="GO:0034450">
    <property type="term" value="F:ubiquitin-ubiquitin ligase activity"/>
    <property type="evidence" value="ECO:0007669"/>
    <property type="project" value="InterPro"/>
</dbReference>
<dbReference type="Proteomes" id="UP001214415">
    <property type="component" value="Chromosome 2"/>
</dbReference>
<evidence type="ECO:0000256" key="13">
    <source>
        <dbReference type="ARBA" id="ARBA00023242"/>
    </source>
</evidence>
<dbReference type="Pfam" id="PF00575">
    <property type="entry name" value="S1"/>
    <property type="match status" value="1"/>
</dbReference>
<comment type="pathway">
    <text evidence="4">Protein modification; protein ubiquitination.</text>
</comment>
<comment type="similarity">
    <text evidence="6">Belongs to the ubiquitin conjugation factor E4 family.</text>
</comment>
<dbReference type="SMART" id="SM00316">
    <property type="entry name" value="S1"/>
    <property type="match status" value="1"/>
</dbReference>
<dbReference type="InterPro" id="IPR019474">
    <property type="entry name" value="Ub_conjug_fac_E4_core"/>
</dbReference>
<feature type="domain" description="U-box" evidence="17">
    <location>
        <begin position="957"/>
        <end position="1031"/>
    </location>
</feature>
<dbReference type="FunFam" id="2.40.50.140:FF:000015">
    <property type="entry name" value="Eukaryotic translation initiation factor 2 subunit alpha"/>
    <property type="match status" value="1"/>
</dbReference>
<feature type="region of interest" description="Disordered" evidence="15">
    <location>
        <begin position="214"/>
        <end position="238"/>
    </location>
</feature>
<keyword evidence="13" id="KW-0539">Nucleus</keyword>
<dbReference type="Pfam" id="PF04564">
    <property type="entry name" value="U-box"/>
    <property type="match status" value="1"/>
</dbReference>
<dbReference type="GO" id="GO:0005737">
    <property type="term" value="C:cytoplasm"/>
    <property type="evidence" value="ECO:0007669"/>
    <property type="project" value="UniProtKB-SubCell"/>
</dbReference>
<name>A0AAF0EBV9_9BASI</name>
<dbReference type="SUPFAM" id="SSF50249">
    <property type="entry name" value="Nucleic acid-binding proteins"/>
    <property type="match status" value="1"/>
</dbReference>